<dbReference type="OrthoDB" id="9815944at2"/>
<dbReference type="GO" id="GO:0005524">
    <property type="term" value="F:ATP binding"/>
    <property type="evidence" value="ECO:0007669"/>
    <property type="project" value="InterPro"/>
</dbReference>
<dbReference type="EMBL" id="VJZA01000020">
    <property type="protein sequence ID" value="TVT22138.1"/>
    <property type="molecule type" value="Genomic_DNA"/>
</dbReference>
<dbReference type="Pfam" id="PF13304">
    <property type="entry name" value="AAA_21"/>
    <property type="match status" value="1"/>
</dbReference>
<dbReference type="SMART" id="SM00382">
    <property type="entry name" value="AAA"/>
    <property type="match status" value="1"/>
</dbReference>
<evidence type="ECO:0000313" key="4">
    <source>
        <dbReference type="Proteomes" id="UP000318578"/>
    </source>
</evidence>
<dbReference type="AlphaFoldDB" id="A0A558ACZ9"/>
<dbReference type="SUPFAM" id="SSF52540">
    <property type="entry name" value="P-loop containing nucleoside triphosphate hydrolases"/>
    <property type="match status" value="1"/>
</dbReference>
<evidence type="ECO:0000259" key="2">
    <source>
        <dbReference type="SMART" id="SM00382"/>
    </source>
</evidence>
<dbReference type="Gene3D" id="3.40.50.300">
    <property type="entry name" value="P-loop containing nucleotide triphosphate hydrolases"/>
    <property type="match status" value="1"/>
</dbReference>
<keyword evidence="4" id="KW-1185">Reference proteome</keyword>
<dbReference type="InterPro" id="IPR027417">
    <property type="entry name" value="P-loop_NTPase"/>
</dbReference>
<name>A0A558ACZ9_9PSEU</name>
<accession>A0A558ACZ9</accession>
<protein>
    <submittedName>
        <fullName evidence="3">AAA family ATPase</fullName>
    </submittedName>
</protein>
<feature type="region of interest" description="Disordered" evidence="1">
    <location>
        <begin position="1"/>
        <end position="22"/>
    </location>
</feature>
<sequence length="484" mass="54597">MTNPQKNRKARRPTSRATHSRPLANELHLIRKIYVEQLFGKYTYHIEARDPKSSNVAPQLMLLYGGNGSGKTTILKILWNLFSPSPRNDHRSNLIKTPFRRVVVTLGNGEEVQATKTEGLVGPLTVSVRRGEEELLEVEYPSRPRDVPIEVYRRIRNEYARQGVDLNDIPPRELGSYVTLDDSGNSDPYIEYLESMGYVPVLLADDRKMHLDSSESRSSKNRYIRYGDNESFEEEKEESQLAVHVETAVRRAYNWLRQAVLAASEAGSESVEDVYLQVLSRLSNTGDSGSNTTLDELRKRIIQLEERARQFTEFGIFPGFDSQPYSKLLRGVNSTRADAVISVLEPYVSSQDARLDQLQPLQEILRSFVVSVNQYLVDKEIRFTLQGGLVISGATGRLRPNQLSSGERQLLLLVCNALLARNNTGLFLVDEPELSLNAGWQRKIVGTLLDLAQGSNVQFVMATHSIEIITRHRRSLAPLGGDDE</sequence>
<dbReference type="RefSeq" id="WP_144638450.1">
    <property type="nucleotide sequence ID" value="NZ_BNAX01000002.1"/>
</dbReference>
<gene>
    <name evidence="3" type="ORF">FNH06_14315</name>
</gene>
<dbReference type="InterPro" id="IPR051396">
    <property type="entry name" value="Bact_Antivir_Def_Nuclease"/>
</dbReference>
<reference evidence="3 4" key="1">
    <citation type="submission" date="2019-07" db="EMBL/GenBank/DDBJ databases">
        <title>New species of Amycolatopsis and Streptomyces.</title>
        <authorList>
            <person name="Duangmal K."/>
            <person name="Teo W.F.A."/>
            <person name="Lipun K."/>
        </authorList>
    </citation>
    <scope>NUCLEOTIDE SEQUENCE [LARGE SCALE GENOMIC DNA]</scope>
    <source>
        <strain evidence="3 4">JCM 30562</strain>
    </source>
</reference>
<dbReference type="PANTHER" id="PTHR43581:SF4">
    <property type="entry name" value="ATP_GTP PHOSPHATASE"/>
    <property type="match status" value="1"/>
</dbReference>
<proteinExistence type="predicted"/>
<dbReference type="InterPro" id="IPR003959">
    <property type="entry name" value="ATPase_AAA_core"/>
</dbReference>
<feature type="compositionally biased region" description="Basic residues" evidence="1">
    <location>
        <begin position="1"/>
        <end position="14"/>
    </location>
</feature>
<evidence type="ECO:0000313" key="3">
    <source>
        <dbReference type="EMBL" id="TVT22138.1"/>
    </source>
</evidence>
<organism evidence="3 4">
    <name type="scientific">Amycolatopsis acidiphila</name>
    <dbReference type="NCBI Taxonomy" id="715473"/>
    <lineage>
        <taxon>Bacteria</taxon>
        <taxon>Bacillati</taxon>
        <taxon>Actinomycetota</taxon>
        <taxon>Actinomycetes</taxon>
        <taxon>Pseudonocardiales</taxon>
        <taxon>Pseudonocardiaceae</taxon>
        <taxon>Amycolatopsis</taxon>
    </lineage>
</organism>
<feature type="domain" description="AAA+ ATPase" evidence="2">
    <location>
        <begin position="57"/>
        <end position="481"/>
    </location>
</feature>
<dbReference type="PANTHER" id="PTHR43581">
    <property type="entry name" value="ATP/GTP PHOSPHATASE"/>
    <property type="match status" value="1"/>
</dbReference>
<evidence type="ECO:0000256" key="1">
    <source>
        <dbReference type="SAM" id="MobiDB-lite"/>
    </source>
</evidence>
<dbReference type="InterPro" id="IPR003593">
    <property type="entry name" value="AAA+_ATPase"/>
</dbReference>
<comment type="caution">
    <text evidence="3">The sequence shown here is derived from an EMBL/GenBank/DDBJ whole genome shotgun (WGS) entry which is preliminary data.</text>
</comment>
<dbReference type="Proteomes" id="UP000318578">
    <property type="component" value="Unassembled WGS sequence"/>
</dbReference>
<dbReference type="GO" id="GO:0016887">
    <property type="term" value="F:ATP hydrolysis activity"/>
    <property type="evidence" value="ECO:0007669"/>
    <property type="project" value="InterPro"/>
</dbReference>